<dbReference type="OrthoDB" id="2630497at2759"/>
<keyword evidence="2" id="KW-1185">Reference proteome</keyword>
<accession>A0A9Q3QDF7</accession>
<protein>
    <recommendedName>
        <fullName evidence="3">Integrase catalytic domain-containing protein</fullName>
    </recommendedName>
</protein>
<comment type="caution">
    <text evidence="1">The sequence shown here is derived from an EMBL/GenBank/DDBJ whole genome shotgun (WGS) entry which is preliminary data.</text>
</comment>
<dbReference type="InterPro" id="IPR050951">
    <property type="entry name" value="Retrovirus_Pol_polyprotein"/>
</dbReference>
<dbReference type="Gene3D" id="3.30.420.10">
    <property type="entry name" value="Ribonuclease H-like superfamily/Ribonuclease H"/>
    <property type="match status" value="1"/>
</dbReference>
<dbReference type="Proteomes" id="UP000765509">
    <property type="component" value="Unassembled WGS sequence"/>
</dbReference>
<name>A0A9Q3QDF7_9BASI</name>
<reference evidence="1" key="1">
    <citation type="submission" date="2021-03" db="EMBL/GenBank/DDBJ databases">
        <title>Draft genome sequence of rust myrtle Austropuccinia psidii MF-1, a brazilian biotype.</title>
        <authorList>
            <person name="Quecine M.C."/>
            <person name="Pachon D.M.R."/>
            <person name="Bonatelli M.L."/>
            <person name="Correr F.H."/>
            <person name="Franceschini L.M."/>
            <person name="Leite T.F."/>
            <person name="Margarido G.R.A."/>
            <person name="Almeida C.A."/>
            <person name="Ferrarezi J.A."/>
            <person name="Labate C.A."/>
        </authorList>
    </citation>
    <scope>NUCLEOTIDE SEQUENCE</scope>
    <source>
        <strain evidence="1">MF-1</strain>
    </source>
</reference>
<dbReference type="InterPro" id="IPR036397">
    <property type="entry name" value="RNaseH_sf"/>
</dbReference>
<dbReference type="AlphaFoldDB" id="A0A9Q3QDF7"/>
<dbReference type="GO" id="GO:0003676">
    <property type="term" value="F:nucleic acid binding"/>
    <property type="evidence" value="ECO:0007669"/>
    <property type="project" value="InterPro"/>
</dbReference>
<proteinExistence type="predicted"/>
<dbReference type="PANTHER" id="PTHR37984:SF5">
    <property type="entry name" value="PROTEIN NYNRIN-LIKE"/>
    <property type="match status" value="1"/>
</dbReference>
<gene>
    <name evidence="1" type="ORF">O181_131652</name>
</gene>
<evidence type="ECO:0008006" key="3">
    <source>
        <dbReference type="Google" id="ProtNLM"/>
    </source>
</evidence>
<organism evidence="1 2">
    <name type="scientific">Austropuccinia psidii MF-1</name>
    <dbReference type="NCBI Taxonomy" id="1389203"/>
    <lineage>
        <taxon>Eukaryota</taxon>
        <taxon>Fungi</taxon>
        <taxon>Dikarya</taxon>
        <taxon>Basidiomycota</taxon>
        <taxon>Pucciniomycotina</taxon>
        <taxon>Pucciniomycetes</taxon>
        <taxon>Pucciniales</taxon>
        <taxon>Sphaerophragmiaceae</taxon>
        <taxon>Austropuccinia</taxon>
    </lineage>
</organism>
<dbReference type="PANTHER" id="PTHR37984">
    <property type="entry name" value="PROTEIN CBG26694"/>
    <property type="match status" value="1"/>
</dbReference>
<evidence type="ECO:0000313" key="2">
    <source>
        <dbReference type="Proteomes" id="UP000765509"/>
    </source>
</evidence>
<dbReference type="EMBL" id="AVOT02145748">
    <property type="protein sequence ID" value="MBW0591937.1"/>
    <property type="molecule type" value="Genomic_DNA"/>
</dbReference>
<sequence>MKNMERKRVNQIIEQYLWMYVNSHQDDWKIWCPLAKFDYNNTEHSSKKQSPSFTIHGRNSRVDSIHIFQDTPAGNVSTKLHSIQQVIKEESQSEIKCFTKYADRNRETSPDFQPGDRLWLALNGINTTRSTNKLSERWLWPFEALKEIESHAYHLKFCKVWI</sequence>
<evidence type="ECO:0000313" key="1">
    <source>
        <dbReference type="EMBL" id="MBW0591937.1"/>
    </source>
</evidence>